<evidence type="ECO:0000256" key="3">
    <source>
        <dbReference type="ARBA" id="ARBA00022448"/>
    </source>
</evidence>
<feature type="domain" description="ABC transmembrane type-1" evidence="9">
    <location>
        <begin position="67"/>
        <end position="156"/>
    </location>
</feature>
<feature type="non-terminal residue" evidence="10">
    <location>
        <position position="156"/>
    </location>
</feature>
<dbReference type="PANTHER" id="PTHR42929:SF5">
    <property type="entry name" value="ABC TRANSPORTER PERMEASE PROTEIN"/>
    <property type="match status" value="1"/>
</dbReference>
<reference evidence="10" key="1">
    <citation type="submission" date="2018-05" db="EMBL/GenBank/DDBJ databases">
        <authorList>
            <person name="Lanie J.A."/>
            <person name="Ng W.-L."/>
            <person name="Kazmierczak K.M."/>
            <person name="Andrzejewski T.M."/>
            <person name="Davidsen T.M."/>
            <person name="Wayne K.J."/>
            <person name="Tettelin H."/>
            <person name="Glass J.I."/>
            <person name="Rusch D."/>
            <person name="Podicherti R."/>
            <person name="Tsui H.-C.T."/>
            <person name="Winkler M.E."/>
        </authorList>
    </citation>
    <scope>NUCLEOTIDE SEQUENCE</scope>
</reference>
<protein>
    <recommendedName>
        <fullName evidence="9">ABC transmembrane type-1 domain-containing protein</fullName>
    </recommendedName>
</protein>
<name>A0A383BLD5_9ZZZZ</name>
<dbReference type="GO" id="GO:0005886">
    <property type="term" value="C:plasma membrane"/>
    <property type="evidence" value="ECO:0007669"/>
    <property type="project" value="UniProtKB-SubCell"/>
</dbReference>
<dbReference type="AlphaFoldDB" id="A0A383BLD5"/>
<evidence type="ECO:0000259" key="9">
    <source>
        <dbReference type="PROSITE" id="PS50928"/>
    </source>
</evidence>
<keyword evidence="7 8" id="KW-0472">Membrane</keyword>
<evidence type="ECO:0000313" key="10">
    <source>
        <dbReference type="EMBL" id="SVE20651.1"/>
    </source>
</evidence>
<dbReference type="GO" id="GO:0055085">
    <property type="term" value="P:transmembrane transport"/>
    <property type="evidence" value="ECO:0007669"/>
    <property type="project" value="InterPro"/>
</dbReference>
<evidence type="ECO:0000256" key="4">
    <source>
        <dbReference type="ARBA" id="ARBA00022475"/>
    </source>
</evidence>
<evidence type="ECO:0000256" key="5">
    <source>
        <dbReference type="ARBA" id="ARBA00022692"/>
    </source>
</evidence>
<dbReference type="EMBL" id="UINC01201351">
    <property type="protein sequence ID" value="SVE20651.1"/>
    <property type="molecule type" value="Genomic_DNA"/>
</dbReference>
<keyword evidence="3" id="KW-0813">Transport</keyword>
<comment type="subcellular location">
    <subcellularLocation>
        <location evidence="1">Cell membrane</location>
        <topology evidence="1">Multi-pass membrane protein</topology>
    </subcellularLocation>
</comment>
<evidence type="ECO:0000256" key="2">
    <source>
        <dbReference type="ARBA" id="ARBA00007069"/>
    </source>
</evidence>
<dbReference type="SUPFAM" id="SSF161098">
    <property type="entry name" value="MetI-like"/>
    <property type="match status" value="1"/>
</dbReference>
<keyword evidence="5 8" id="KW-0812">Transmembrane</keyword>
<evidence type="ECO:0000256" key="1">
    <source>
        <dbReference type="ARBA" id="ARBA00004651"/>
    </source>
</evidence>
<evidence type="ECO:0000256" key="8">
    <source>
        <dbReference type="SAM" id="Phobius"/>
    </source>
</evidence>
<keyword evidence="6 8" id="KW-1133">Transmembrane helix</keyword>
<dbReference type="InterPro" id="IPR000515">
    <property type="entry name" value="MetI-like"/>
</dbReference>
<sequence>MTRSRLTLLLLIPTLALLVAFLLLPYVNMVVMSFRTPSTSAVFAPGFTTANYLNALLDPDFYYLEILWDTMVLGFWTTLVCLILGFPLAYHLARTQSRLKTLLYFFILSPLLVGVVIRCYGWMIILGPHNGLINNTLKQLNLIENSLPLMFNTFGV</sequence>
<organism evidence="10">
    <name type="scientific">marine metagenome</name>
    <dbReference type="NCBI Taxonomy" id="408172"/>
    <lineage>
        <taxon>unclassified sequences</taxon>
        <taxon>metagenomes</taxon>
        <taxon>ecological metagenomes</taxon>
    </lineage>
</organism>
<feature type="transmembrane region" description="Helical" evidence="8">
    <location>
        <begin position="66"/>
        <end position="90"/>
    </location>
</feature>
<comment type="similarity">
    <text evidence="2">Belongs to the binding-protein-dependent transport system permease family. CysTW subfamily.</text>
</comment>
<accession>A0A383BLD5</accession>
<evidence type="ECO:0000256" key="7">
    <source>
        <dbReference type="ARBA" id="ARBA00023136"/>
    </source>
</evidence>
<evidence type="ECO:0000256" key="6">
    <source>
        <dbReference type="ARBA" id="ARBA00022989"/>
    </source>
</evidence>
<dbReference type="PANTHER" id="PTHR42929">
    <property type="entry name" value="INNER MEMBRANE ABC TRANSPORTER PERMEASE PROTEIN YDCU-RELATED-RELATED"/>
    <property type="match status" value="1"/>
</dbReference>
<proteinExistence type="inferred from homology"/>
<dbReference type="PROSITE" id="PS50928">
    <property type="entry name" value="ABC_TM1"/>
    <property type="match status" value="1"/>
</dbReference>
<keyword evidence="4" id="KW-1003">Cell membrane</keyword>
<feature type="transmembrane region" description="Helical" evidence="8">
    <location>
        <begin position="102"/>
        <end position="125"/>
    </location>
</feature>
<gene>
    <name evidence="10" type="ORF">METZ01_LOCUS473505</name>
</gene>
<dbReference type="Gene3D" id="1.10.3720.10">
    <property type="entry name" value="MetI-like"/>
    <property type="match status" value="1"/>
</dbReference>
<dbReference type="InterPro" id="IPR035906">
    <property type="entry name" value="MetI-like_sf"/>
</dbReference>